<gene>
    <name evidence="1" type="ORF">LCGC14_1174350</name>
</gene>
<dbReference type="AlphaFoldDB" id="A0A0F9LP76"/>
<name>A0A0F9LP76_9ZZZZ</name>
<evidence type="ECO:0000313" key="1">
    <source>
        <dbReference type="EMBL" id="KKM96819.1"/>
    </source>
</evidence>
<reference evidence="1" key="1">
    <citation type="journal article" date="2015" name="Nature">
        <title>Complex archaea that bridge the gap between prokaryotes and eukaryotes.</title>
        <authorList>
            <person name="Spang A."/>
            <person name="Saw J.H."/>
            <person name="Jorgensen S.L."/>
            <person name="Zaremba-Niedzwiedzka K."/>
            <person name="Martijn J."/>
            <person name="Lind A.E."/>
            <person name="van Eijk R."/>
            <person name="Schleper C."/>
            <person name="Guy L."/>
            <person name="Ettema T.J."/>
        </authorList>
    </citation>
    <scope>NUCLEOTIDE SEQUENCE</scope>
</reference>
<accession>A0A0F9LP76</accession>
<dbReference type="EMBL" id="LAZR01005831">
    <property type="protein sequence ID" value="KKM96819.1"/>
    <property type="molecule type" value="Genomic_DNA"/>
</dbReference>
<protein>
    <submittedName>
        <fullName evidence="1">Uncharacterized protein</fullName>
    </submittedName>
</protein>
<organism evidence="1">
    <name type="scientific">marine sediment metagenome</name>
    <dbReference type="NCBI Taxonomy" id="412755"/>
    <lineage>
        <taxon>unclassified sequences</taxon>
        <taxon>metagenomes</taxon>
        <taxon>ecological metagenomes</taxon>
    </lineage>
</organism>
<sequence>MKTAIRVLRVKMWEKGHPFEEIDGMNLDDMGDVIAFWHENNEIDARRNRMRSNLKRGK</sequence>
<comment type="caution">
    <text evidence="1">The sequence shown here is derived from an EMBL/GenBank/DDBJ whole genome shotgun (WGS) entry which is preliminary data.</text>
</comment>
<proteinExistence type="predicted"/>